<gene>
    <name evidence="1" type="ORF">DM02DRAFT_18259</name>
</gene>
<evidence type="ECO:0000313" key="2">
    <source>
        <dbReference type="Proteomes" id="UP000244855"/>
    </source>
</evidence>
<keyword evidence="2" id="KW-1185">Reference proteome</keyword>
<sequence>MHTAKEADIFIKPALPETTSIQRQPETSQMPIETSNHIYTCDLFPVLTPTFYSTELPFISRPLSPTTPPTEQPILLPAPVIRSILTYYFDDFFSNEWNEGDRPVNDQDFSENKTTGDYPITDLVLYNREYRPFLNRLTRFKDPNIREAIREAFWTICGSRSAIFLCRRNNLFARPWAYPPRPYARFVTRMNIVIQVQDMDEQGIKEREPPTSRPWYESRVEKKQGDLRFLQRLFGGGYGLYSSLKHIGLDVRSEGKLWVWYLVDSVGISLLTRIREGIWRLVTLARERIPLLRSFEIQGFPWNIDGFRDEVRKEARNRVQFAPGASAQSDWHRITKWTWKIVWVVPEDDETGKLIYWRFSPLTTVDANIGQHESLERPYHDLWMESKPNERKVPRPNLLLGK</sequence>
<dbReference type="Proteomes" id="UP000244855">
    <property type="component" value="Unassembled WGS sequence"/>
</dbReference>
<reference evidence="1 2" key="1">
    <citation type="journal article" date="2018" name="Sci. Rep.">
        <title>Comparative genomics provides insights into the lifestyle and reveals functional heterogeneity of dark septate endophytic fungi.</title>
        <authorList>
            <person name="Knapp D.G."/>
            <person name="Nemeth J.B."/>
            <person name="Barry K."/>
            <person name="Hainaut M."/>
            <person name="Henrissat B."/>
            <person name="Johnson J."/>
            <person name="Kuo A."/>
            <person name="Lim J.H.P."/>
            <person name="Lipzen A."/>
            <person name="Nolan M."/>
            <person name="Ohm R.A."/>
            <person name="Tamas L."/>
            <person name="Grigoriev I.V."/>
            <person name="Spatafora J.W."/>
            <person name="Nagy L.G."/>
            <person name="Kovacs G.M."/>
        </authorList>
    </citation>
    <scope>NUCLEOTIDE SEQUENCE [LARGE SCALE GENOMIC DNA]</scope>
    <source>
        <strain evidence="1 2">DSE2036</strain>
    </source>
</reference>
<dbReference type="AlphaFoldDB" id="A0A2V1E8G4"/>
<name>A0A2V1E8G4_9PLEO</name>
<evidence type="ECO:0000313" key="1">
    <source>
        <dbReference type="EMBL" id="PVI06442.1"/>
    </source>
</evidence>
<protein>
    <submittedName>
        <fullName evidence="1">Uncharacterized protein</fullName>
    </submittedName>
</protein>
<organism evidence="1 2">
    <name type="scientific">Periconia macrospinosa</name>
    <dbReference type="NCBI Taxonomy" id="97972"/>
    <lineage>
        <taxon>Eukaryota</taxon>
        <taxon>Fungi</taxon>
        <taxon>Dikarya</taxon>
        <taxon>Ascomycota</taxon>
        <taxon>Pezizomycotina</taxon>
        <taxon>Dothideomycetes</taxon>
        <taxon>Pleosporomycetidae</taxon>
        <taxon>Pleosporales</taxon>
        <taxon>Massarineae</taxon>
        <taxon>Periconiaceae</taxon>
        <taxon>Periconia</taxon>
    </lineage>
</organism>
<proteinExistence type="predicted"/>
<accession>A0A2V1E8G4</accession>
<dbReference type="EMBL" id="KZ805309">
    <property type="protein sequence ID" value="PVI06442.1"/>
    <property type="molecule type" value="Genomic_DNA"/>
</dbReference>